<gene>
    <name evidence="10" type="primary">lpxH</name>
    <name evidence="12" type="ORF">V6X73_01670</name>
</gene>
<keyword evidence="3 10" id="KW-0997">Cell inner membrane</keyword>
<keyword evidence="6 10" id="KW-0378">Hydrolase</keyword>
<dbReference type="InterPro" id="IPR029052">
    <property type="entry name" value="Metallo-depent_PP-like"/>
</dbReference>
<dbReference type="CDD" id="cd07398">
    <property type="entry name" value="MPP_YbbF-LpxH"/>
    <property type="match status" value="1"/>
</dbReference>
<keyword evidence="2 10" id="KW-0444">Lipid biosynthesis</keyword>
<feature type="domain" description="Calcineurin-like phosphoesterase" evidence="11">
    <location>
        <begin position="4"/>
        <end position="200"/>
    </location>
</feature>
<keyword evidence="8 10" id="KW-0472">Membrane</keyword>
<feature type="binding site" evidence="10">
    <location>
        <position position="43"/>
    </location>
    <ligand>
        <name>Mn(2+)</name>
        <dbReference type="ChEBI" id="CHEBI:29035"/>
        <label>1</label>
    </ligand>
</feature>
<feature type="binding site" evidence="10">
    <location>
        <position position="196"/>
    </location>
    <ligand>
        <name>substrate</name>
    </ligand>
</feature>
<dbReference type="PANTHER" id="PTHR34990:SF1">
    <property type="entry name" value="UDP-2,3-DIACYLGLUCOSAMINE HYDROLASE"/>
    <property type="match status" value="1"/>
</dbReference>
<evidence type="ECO:0000256" key="9">
    <source>
        <dbReference type="ARBA" id="ARBA00023211"/>
    </source>
</evidence>
<dbReference type="RefSeq" id="WP_367958051.1">
    <property type="nucleotide sequence ID" value="NZ_JBAKFK010000001.1"/>
</dbReference>
<comment type="catalytic activity">
    <reaction evidence="10">
        <text>UDP-2-N,3-O-bis[(3R)-3-hydroxytetradecanoyl]-alpha-D-glucosamine + H2O = 2-N,3-O-bis[(3R)-3-hydroxytetradecanoyl]-alpha-D-glucosaminyl 1-phosphate + UMP + 2 H(+)</text>
        <dbReference type="Rhea" id="RHEA:25213"/>
        <dbReference type="ChEBI" id="CHEBI:15377"/>
        <dbReference type="ChEBI" id="CHEBI:15378"/>
        <dbReference type="ChEBI" id="CHEBI:57865"/>
        <dbReference type="ChEBI" id="CHEBI:57957"/>
        <dbReference type="ChEBI" id="CHEBI:78847"/>
        <dbReference type="EC" id="3.6.1.54"/>
    </reaction>
</comment>
<comment type="caution">
    <text evidence="12">The sequence shown here is derived from an EMBL/GenBank/DDBJ whole genome shotgun (WGS) entry which is preliminary data.</text>
</comment>
<keyword evidence="1 10" id="KW-1003">Cell membrane</keyword>
<comment type="subcellular location">
    <subcellularLocation>
        <location evidence="10">Cell inner membrane</location>
        <topology evidence="10">Peripheral membrane protein</topology>
        <orientation evidence="10">Cytoplasmic side</orientation>
    </subcellularLocation>
</comment>
<dbReference type="Gene3D" id="3.60.21.10">
    <property type="match status" value="1"/>
</dbReference>
<evidence type="ECO:0000256" key="3">
    <source>
        <dbReference type="ARBA" id="ARBA00022519"/>
    </source>
</evidence>
<feature type="binding site" evidence="10">
    <location>
        <position position="123"/>
    </location>
    <ligand>
        <name>substrate</name>
    </ligand>
</feature>
<evidence type="ECO:0000256" key="4">
    <source>
        <dbReference type="ARBA" id="ARBA00022556"/>
    </source>
</evidence>
<keyword evidence="7 10" id="KW-0443">Lipid metabolism</keyword>
<feature type="binding site" evidence="10">
    <location>
        <position position="115"/>
    </location>
    <ligand>
        <name>Mn(2+)</name>
        <dbReference type="ChEBI" id="CHEBI:29035"/>
        <label>2</label>
    </ligand>
</feature>
<dbReference type="GO" id="GO:0016787">
    <property type="term" value="F:hydrolase activity"/>
    <property type="evidence" value="ECO:0007669"/>
    <property type="project" value="UniProtKB-KW"/>
</dbReference>
<evidence type="ECO:0000256" key="6">
    <source>
        <dbReference type="ARBA" id="ARBA00022801"/>
    </source>
</evidence>
<dbReference type="EMBL" id="JBAKFM010000001">
    <property type="protein sequence ID" value="MEX0468446.1"/>
    <property type="molecule type" value="Genomic_DNA"/>
</dbReference>
<dbReference type="Pfam" id="PF00149">
    <property type="entry name" value="Metallophos"/>
    <property type="match status" value="1"/>
</dbReference>
<dbReference type="InterPro" id="IPR010138">
    <property type="entry name" value="UDP-diacylglucosamine_Hdrlase"/>
</dbReference>
<name>A0ABV3T9Y5_9GAMM</name>
<proteinExistence type="inferred from homology"/>
<dbReference type="SUPFAM" id="SSF56300">
    <property type="entry name" value="Metallo-dependent phosphatases"/>
    <property type="match status" value="1"/>
</dbReference>
<dbReference type="InterPro" id="IPR004843">
    <property type="entry name" value="Calcineurin-like_PHP"/>
</dbReference>
<reference evidence="12 13" key="1">
    <citation type="submission" date="2024-02" db="EMBL/GenBank/DDBJ databases">
        <title>New especies of Spiribacter isolated from saline water.</title>
        <authorList>
            <person name="Leon M.J."/>
            <person name="De La Haba R."/>
            <person name="Sanchez-Porro C."/>
            <person name="Ventosa A."/>
        </authorList>
    </citation>
    <scope>NUCLEOTIDE SEQUENCE [LARGE SCALE GENOMIC DNA]</scope>
    <source>
        <strain evidence="13">ag22IC6-390</strain>
    </source>
</reference>
<dbReference type="EC" id="3.6.1.54" evidence="10"/>
<comment type="function">
    <text evidence="10">Hydrolyzes the pyrophosphate bond of UDP-2,3-diacylglucosamine to yield 2,3-diacylglucosamine 1-phosphate (lipid X) and UMP by catalyzing the attack of water at the alpha-P atom. Involved in the biosynthesis of lipid A, a phosphorylated glycolipid that anchors the lipopolysaccharide to the outer membrane of the cell.</text>
</comment>
<feature type="binding site" evidence="10">
    <location>
        <position position="12"/>
    </location>
    <ligand>
        <name>Mn(2+)</name>
        <dbReference type="ChEBI" id="CHEBI:29035"/>
        <label>1</label>
    </ligand>
</feature>
<evidence type="ECO:0000259" key="11">
    <source>
        <dbReference type="Pfam" id="PF00149"/>
    </source>
</evidence>
<comment type="cofactor">
    <cofactor evidence="10">
        <name>Mn(2+)</name>
        <dbReference type="ChEBI" id="CHEBI:29035"/>
    </cofactor>
    <text evidence="10">Binds 2 Mn(2+) ions per subunit in a binuclear metal center.</text>
</comment>
<evidence type="ECO:0000256" key="10">
    <source>
        <dbReference type="HAMAP-Rule" id="MF_00575"/>
    </source>
</evidence>
<feature type="binding site" evidence="10">
    <location>
        <position position="43"/>
    </location>
    <ligand>
        <name>Mn(2+)</name>
        <dbReference type="ChEBI" id="CHEBI:29035"/>
        <label>2</label>
    </ligand>
</feature>
<dbReference type="Proteomes" id="UP001556709">
    <property type="component" value="Unassembled WGS sequence"/>
</dbReference>
<feature type="binding site" evidence="10">
    <location>
        <position position="198"/>
    </location>
    <ligand>
        <name>Mn(2+)</name>
        <dbReference type="ChEBI" id="CHEBI:29035"/>
        <label>1</label>
    </ligand>
</feature>
<dbReference type="HAMAP" id="MF_00575">
    <property type="entry name" value="LpxH"/>
    <property type="match status" value="1"/>
</dbReference>
<feature type="binding site" evidence="10">
    <location>
        <begin position="80"/>
        <end position="81"/>
    </location>
    <ligand>
        <name>substrate</name>
    </ligand>
</feature>
<organism evidence="12 13">
    <name type="scientific">Spiribacter pallidus</name>
    <dbReference type="NCBI Taxonomy" id="1987936"/>
    <lineage>
        <taxon>Bacteria</taxon>
        <taxon>Pseudomonadati</taxon>
        <taxon>Pseudomonadota</taxon>
        <taxon>Gammaproteobacteria</taxon>
        <taxon>Chromatiales</taxon>
        <taxon>Ectothiorhodospiraceae</taxon>
        <taxon>Spiribacter</taxon>
    </lineage>
</organism>
<dbReference type="InterPro" id="IPR043461">
    <property type="entry name" value="LpxH-like"/>
</dbReference>
<sequence length="246" mass="27212">MDSPLLFVADLHLHPDRPAAIQTFLAFLAGEARQAGALFILGDLFEAWIGDDAAPADDPVAPAIRALVENGTWVGFMPGNRDFLVGDDYIARARIERMREPTVIRVDDLPVVLEHGDALCTDDAAYQAFRQQVRDPAWQRDFLALPPDERYRQALEAREKSGEAMAGKDSAIMDVNQQAVRDRLTACNARDLIHGHTHRPAVHAMSADGNDYRRVVLGDWFQQGSVLRIDQGEWQLASLPFAADGG</sequence>
<comment type="pathway">
    <text evidence="10">Glycolipid biosynthesis; lipid IV(A) biosynthesis; lipid IV(A) from (3R)-3-hydroxytetradecanoyl-[acyl-carrier-protein] and UDP-N-acetyl-alpha-D-glucosamine: step 4/6.</text>
</comment>
<feature type="binding site" evidence="10">
    <location>
        <position position="161"/>
    </location>
    <ligand>
        <name>substrate</name>
    </ligand>
</feature>
<evidence type="ECO:0000256" key="2">
    <source>
        <dbReference type="ARBA" id="ARBA00022516"/>
    </source>
</evidence>
<dbReference type="PANTHER" id="PTHR34990">
    <property type="entry name" value="UDP-2,3-DIACYLGLUCOSAMINE HYDROLASE-RELATED"/>
    <property type="match status" value="1"/>
</dbReference>
<evidence type="ECO:0000256" key="1">
    <source>
        <dbReference type="ARBA" id="ARBA00022475"/>
    </source>
</evidence>
<evidence type="ECO:0000313" key="12">
    <source>
        <dbReference type="EMBL" id="MEX0468446.1"/>
    </source>
</evidence>
<keyword evidence="5 10" id="KW-0479">Metal-binding</keyword>
<dbReference type="NCBIfam" id="NF003743">
    <property type="entry name" value="PRK05340.1"/>
    <property type="match status" value="1"/>
</dbReference>
<comment type="similarity">
    <text evidence="10">Belongs to the LpxH family.</text>
</comment>
<evidence type="ECO:0000256" key="7">
    <source>
        <dbReference type="ARBA" id="ARBA00023098"/>
    </source>
</evidence>
<evidence type="ECO:0000313" key="13">
    <source>
        <dbReference type="Proteomes" id="UP001556709"/>
    </source>
</evidence>
<feature type="binding site" evidence="10">
    <location>
        <position position="80"/>
    </location>
    <ligand>
        <name>Mn(2+)</name>
        <dbReference type="ChEBI" id="CHEBI:29035"/>
        <label>2</label>
    </ligand>
</feature>
<evidence type="ECO:0000256" key="5">
    <source>
        <dbReference type="ARBA" id="ARBA00022723"/>
    </source>
</evidence>
<feature type="binding site" evidence="10">
    <location>
        <position position="168"/>
    </location>
    <ligand>
        <name>substrate</name>
    </ligand>
</feature>
<dbReference type="NCBIfam" id="TIGR01854">
    <property type="entry name" value="lipid_A_lpxH"/>
    <property type="match status" value="1"/>
</dbReference>
<feature type="binding site" evidence="10">
    <location>
        <position position="196"/>
    </location>
    <ligand>
        <name>Mn(2+)</name>
        <dbReference type="ChEBI" id="CHEBI:29035"/>
        <label>2</label>
    </ligand>
</feature>
<comment type="caution">
    <text evidence="10">Lacks conserved residue(s) required for the propagation of feature annotation.</text>
</comment>
<accession>A0ABV3T9Y5</accession>
<keyword evidence="9 10" id="KW-0464">Manganese</keyword>
<protein>
    <recommendedName>
        <fullName evidence="10">UDP-2,3-diacylglucosamine hydrolase</fullName>
        <ecNumber evidence="10">3.6.1.54</ecNumber>
    </recommendedName>
    <alternativeName>
        <fullName evidence="10">UDP-2,3-diacylglucosamine diphosphatase</fullName>
    </alternativeName>
</protein>
<feature type="binding site" evidence="10">
    <location>
        <position position="10"/>
    </location>
    <ligand>
        <name>Mn(2+)</name>
        <dbReference type="ChEBI" id="CHEBI:29035"/>
        <label>1</label>
    </ligand>
</feature>
<keyword evidence="4 10" id="KW-0441">Lipid A biosynthesis</keyword>
<evidence type="ECO:0000256" key="8">
    <source>
        <dbReference type="ARBA" id="ARBA00023136"/>
    </source>
</evidence>
<keyword evidence="13" id="KW-1185">Reference proteome</keyword>